<dbReference type="VEuPathDB" id="FungiDB:ATEG_06087"/>
<gene>
    <name evidence="5" type="ORF">ATEIFO6365_0007047300</name>
</gene>
<keyword evidence="3" id="KW-0539">Nucleus</keyword>
<dbReference type="PANTHER" id="PTHR46910">
    <property type="entry name" value="TRANSCRIPTION FACTOR PDR1"/>
    <property type="match status" value="1"/>
</dbReference>
<evidence type="ECO:0000256" key="3">
    <source>
        <dbReference type="ARBA" id="ARBA00023242"/>
    </source>
</evidence>
<comment type="caution">
    <text evidence="5">The sequence shown here is derived from an EMBL/GenBank/DDBJ whole genome shotgun (WGS) entry which is preliminary data.</text>
</comment>
<dbReference type="InterPro" id="IPR007219">
    <property type="entry name" value="XnlR_reg_dom"/>
</dbReference>
<dbReference type="OrthoDB" id="103819at2759"/>
<dbReference type="CDD" id="cd12148">
    <property type="entry name" value="fungal_TF_MHR"/>
    <property type="match status" value="1"/>
</dbReference>
<evidence type="ECO:0000256" key="2">
    <source>
        <dbReference type="ARBA" id="ARBA00023163"/>
    </source>
</evidence>
<name>A0A5M3Z6A9_ASPTE</name>
<evidence type="ECO:0000313" key="5">
    <source>
        <dbReference type="EMBL" id="GFF17924.1"/>
    </source>
</evidence>
<dbReference type="PANTHER" id="PTHR46910:SF25">
    <property type="entry name" value="ABC-TRANSPORTER-REGULATING TRANSCRIPTION FACTOR"/>
    <property type="match status" value="1"/>
</dbReference>
<proteinExistence type="predicted"/>
<keyword evidence="1" id="KW-0805">Transcription regulation</keyword>
<dbReference type="GO" id="GO:0006351">
    <property type="term" value="P:DNA-templated transcription"/>
    <property type="evidence" value="ECO:0007669"/>
    <property type="project" value="InterPro"/>
</dbReference>
<keyword evidence="2" id="KW-0804">Transcription</keyword>
<evidence type="ECO:0000259" key="4">
    <source>
        <dbReference type="Pfam" id="PF04082"/>
    </source>
</evidence>
<dbReference type="EMBL" id="BLJY01000007">
    <property type="protein sequence ID" value="GFF17924.1"/>
    <property type="molecule type" value="Genomic_DNA"/>
</dbReference>
<dbReference type="GO" id="GO:0003677">
    <property type="term" value="F:DNA binding"/>
    <property type="evidence" value="ECO:0007669"/>
    <property type="project" value="InterPro"/>
</dbReference>
<sequence>MCQSMGLHRSYTLANDKSSIAESKRHAFWSLYTIDKNVSLNMGLTSHFPDHDIDADLITPSNDPKRRPWDLMSLVIVEFASIQGRVYDELYSAAASKASDEQRWAAIDKLSSDLVTVRDKLLAIDVSLGYYAESLHGMAACADFIAYSVLTVIYRAQTRPRDATAISSQCYEAAALALHSHLKCFTYFRDRQTHKQTEYVNW</sequence>
<keyword evidence="6" id="KW-1185">Reference proteome</keyword>
<dbReference type="InterPro" id="IPR050987">
    <property type="entry name" value="AtrR-like"/>
</dbReference>
<dbReference type="Pfam" id="PF04082">
    <property type="entry name" value="Fungal_trans"/>
    <property type="match status" value="1"/>
</dbReference>
<dbReference type="Proteomes" id="UP000452235">
    <property type="component" value="Unassembled WGS sequence"/>
</dbReference>
<reference evidence="5 6" key="1">
    <citation type="submission" date="2020-01" db="EMBL/GenBank/DDBJ databases">
        <title>Aspergillus terreus IFO 6365 whole genome shotgun sequence.</title>
        <authorList>
            <person name="Kanamasa S."/>
            <person name="Takahashi H."/>
        </authorList>
    </citation>
    <scope>NUCLEOTIDE SEQUENCE [LARGE SCALE GENOMIC DNA]</scope>
    <source>
        <strain evidence="5 6">IFO 6365</strain>
    </source>
</reference>
<evidence type="ECO:0000256" key="1">
    <source>
        <dbReference type="ARBA" id="ARBA00023015"/>
    </source>
</evidence>
<accession>A0A5M3Z6A9</accession>
<dbReference type="GO" id="GO:0008270">
    <property type="term" value="F:zinc ion binding"/>
    <property type="evidence" value="ECO:0007669"/>
    <property type="project" value="InterPro"/>
</dbReference>
<evidence type="ECO:0000313" key="6">
    <source>
        <dbReference type="Proteomes" id="UP000452235"/>
    </source>
</evidence>
<dbReference type="GO" id="GO:0003700">
    <property type="term" value="F:DNA-binding transcription factor activity"/>
    <property type="evidence" value="ECO:0007669"/>
    <property type="project" value="InterPro"/>
</dbReference>
<feature type="domain" description="Xylanolytic transcriptional activator regulatory" evidence="4">
    <location>
        <begin position="1"/>
        <end position="99"/>
    </location>
</feature>
<protein>
    <submittedName>
        <fullName evidence="5">C6 transcription factor</fullName>
    </submittedName>
</protein>
<dbReference type="AlphaFoldDB" id="A0A5M3Z6A9"/>
<organism evidence="5 6">
    <name type="scientific">Aspergillus terreus</name>
    <dbReference type="NCBI Taxonomy" id="33178"/>
    <lineage>
        <taxon>Eukaryota</taxon>
        <taxon>Fungi</taxon>
        <taxon>Dikarya</taxon>
        <taxon>Ascomycota</taxon>
        <taxon>Pezizomycotina</taxon>
        <taxon>Eurotiomycetes</taxon>
        <taxon>Eurotiomycetidae</taxon>
        <taxon>Eurotiales</taxon>
        <taxon>Aspergillaceae</taxon>
        <taxon>Aspergillus</taxon>
        <taxon>Aspergillus subgen. Circumdati</taxon>
    </lineage>
</organism>